<evidence type="ECO:0000259" key="6">
    <source>
        <dbReference type="Pfam" id="PF02838"/>
    </source>
</evidence>
<name>A0ABQ1N6F0_9BACT</name>
<evidence type="ECO:0000256" key="4">
    <source>
        <dbReference type="SAM" id="SignalP"/>
    </source>
</evidence>
<dbReference type="Gene3D" id="3.30.379.10">
    <property type="entry name" value="Chitobiase/beta-hexosaminidase domain 2-like"/>
    <property type="match status" value="1"/>
</dbReference>
<sequence length="684" mass="77413">MSIKGFLLSVALLFGSSVLLWAQKTDKENQALMPYPQEITEGTGKFRLNKDFSIYVNAEAHPRLFQAATRFMRRLDSRTGLFFTQHMVTPQSKGQANFSIQAAENAAVKLGMDESYELTVSKDAIQLKAPTDIGALRGLETLLQLVQSDGEGYYFPEMEITDSPRFPWRGLMIDVSRHFQPMDVIKRNIDGMAMVKLNVLHLHLVDDHGFRVESKVFPELTAKASDGEFFTQDEIREIIQYANDRGIRVMPEFDVPGHASSFLVAFPALGSAPGPYSLQRHAGIFDPTLDPTNEDTYTMLDKLFTEMAALFPDEYFHIGGDENEGHHWDANEEIQQFMKEKGLKSNHELQSYFNRKLLTVLQREGKKMMGWDEILQPSLPTSALIHSWRGQEGLAEAAKAGHKAILSNGYYIDLMYPAAQHYLNDPIPASSTLSDKEKKNILGGEATMWTELVTPLTIDSRIWPRTAVVAERLWSSAEVQDVEDMYVRLNGISLKLEREGLTHIRNRDVILRNLVNGRDISSLKVLADVCEPMKGYTRNPEGTLYATYSPYTLFADACIADAPDALVFNQMVEKYLTTKGESSEQIEAYLHQWHQNHERLLPVIKANPVLLEVKDLSLNLSRISMAALDALSGKVDKMSEREKVKWYNNAVAILKESRQQGGRTELQVVNSIEKIIKNKRQYLE</sequence>
<evidence type="ECO:0000256" key="2">
    <source>
        <dbReference type="ARBA" id="ARBA00022801"/>
    </source>
</evidence>
<evidence type="ECO:0000313" key="7">
    <source>
        <dbReference type="EMBL" id="GGC54775.1"/>
    </source>
</evidence>
<evidence type="ECO:0000259" key="5">
    <source>
        <dbReference type="Pfam" id="PF00728"/>
    </source>
</evidence>
<dbReference type="PANTHER" id="PTHR22600">
    <property type="entry name" value="BETA-HEXOSAMINIDASE"/>
    <property type="match status" value="1"/>
</dbReference>
<feature type="chain" id="PRO_5045041342" description="Beta-N-acetylhexosaminidase" evidence="4">
    <location>
        <begin position="23"/>
        <end position="684"/>
    </location>
</feature>
<comment type="similarity">
    <text evidence="1">Belongs to the glycosyl hydrolase 20 family.</text>
</comment>
<proteinExistence type="inferred from homology"/>
<dbReference type="Proteomes" id="UP000636010">
    <property type="component" value="Unassembled WGS sequence"/>
</dbReference>
<dbReference type="EMBL" id="BMEC01000021">
    <property type="protein sequence ID" value="GGC54775.1"/>
    <property type="molecule type" value="Genomic_DNA"/>
</dbReference>
<accession>A0ABQ1N6F0</accession>
<dbReference type="PANTHER" id="PTHR22600:SF21">
    <property type="entry name" value="BETA-HEXOSAMINIDASE A"/>
    <property type="match status" value="1"/>
</dbReference>
<dbReference type="Gene3D" id="3.20.20.80">
    <property type="entry name" value="Glycosidases"/>
    <property type="match status" value="1"/>
</dbReference>
<dbReference type="RefSeq" id="WP_188467659.1">
    <property type="nucleotide sequence ID" value="NZ_BAABHU010000021.1"/>
</dbReference>
<dbReference type="PRINTS" id="PR00738">
    <property type="entry name" value="GLHYDRLASE20"/>
</dbReference>
<dbReference type="InterPro" id="IPR017853">
    <property type="entry name" value="GH"/>
</dbReference>
<feature type="signal peptide" evidence="4">
    <location>
        <begin position="1"/>
        <end position="22"/>
    </location>
</feature>
<dbReference type="InterPro" id="IPR029018">
    <property type="entry name" value="Hex-like_dom2"/>
</dbReference>
<dbReference type="InterPro" id="IPR025705">
    <property type="entry name" value="Beta_hexosaminidase_sua/sub"/>
</dbReference>
<dbReference type="CDD" id="cd06570">
    <property type="entry name" value="GH20_chitobiase-like_1"/>
    <property type="match status" value="1"/>
</dbReference>
<feature type="domain" description="Beta-hexosaminidase bacterial type N-terminal" evidence="6">
    <location>
        <begin position="31"/>
        <end position="162"/>
    </location>
</feature>
<dbReference type="InterPro" id="IPR015882">
    <property type="entry name" value="HEX_bac_N"/>
</dbReference>
<evidence type="ECO:0000256" key="1">
    <source>
        <dbReference type="ARBA" id="ARBA00006285"/>
    </source>
</evidence>
<dbReference type="InterPro" id="IPR015883">
    <property type="entry name" value="Glyco_hydro_20_cat"/>
</dbReference>
<keyword evidence="4" id="KW-0732">Signal</keyword>
<evidence type="ECO:0008006" key="9">
    <source>
        <dbReference type="Google" id="ProtNLM"/>
    </source>
</evidence>
<organism evidence="7 8">
    <name type="scientific">Marivirga lumbricoides</name>
    <dbReference type="NCBI Taxonomy" id="1046115"/>
    <lineage>
        <taxon>Bacteria</taxon>
        <taxon>Pseudomonadati</taxon>
        <taxon>Bacteroidota</taxon>
        <taxon>Cytophagia</taxon>
        <taxon>Cytophagales</taxon>
        <taxon>Marivirgaceae</taxon>
        <taxon>Marivirga</taxon>
    </lineage>
</organism>
<dbReference type="SUPFAM" id="SSF51445">
    <property type="entry name" value="(Trans)glycosidases"/>
    <property type="match status" value="1"/>
</dbReference>
<comment type="caution">
    <text evidence="7">The sequence shown here is derived from an EMBL/GenBank/DDBJ whole genome shotgun (WGS) entry which is preliminary data.</text>
</comment>
<gene>
    <name evidence="7" type="ORF">GCM10011506_45540</name>
</gene>
<keyword evidence="8" id="KW-1185">Reference proteome</keyword>
<dbReference type="Pfam" id="PF00728">
    <property type="entry name" value="Glyco_hydro_20"/>
    <property type="match status" value="1"/>
</dbReference>
<reference evidence="8" key="1">
    <citation type="journal article" date="2019" name="Int. J. Syst. Evol. Microbiol.">
        <title>The Global Catalogue of Microorganisms (GCM) 10K type strain sequencing project: providing services to taxonomists for standard genome sequencing and annotation.</title>
        <authorList>
            <consortium name="The Broad Institute Genomics Platform"/>
            <consortium name="The Broad Institute Genome Sequencing Center for Infectious Disease"/>
            <person name="Wu L."/>
            <person name="Ma J."/>
        </authorList>
    </citation>
    <scope>NUCLEOTIDE SEQUENCE [LARGE SCALE GENOMIC DNA]</scope>
    <source>
        <strain evidence="8">CGMCC 1.10832</strain>
    </source>
</reference>
<protein>
    <recommendedName>
        <fullName evidence="9">Beta-N-acetylhexosaminidase</fullName>
    </recommendedName>
</protein>
<dbReference type="Pfam" id="PF02838">
    <property type="entry name" value="Glyco_hydro_20b"/>
    <property type="match status" value="1"/>
</dbReference>
<feature type="domain" description="Glycoside hydrolase family 20 catalytic" evidence="5">
    <location>
        <begin position="166"/>
        <end position="476"/>
    </location>
</feature>
<keyword evidence="2" id="KW-0378">Hydrolase</keyword>
<evidence type="ECO:0000313" key="8">
    <source>
        <dbReference type="Proteomes" id="UP000636010"/>
    </source>
</evidence>
<evidence type="ECO:0000256" key="3">
    <source>
        <dbReference type="ARBA" id="ARBA00023295"/>
    </source>
</evidence>
<keyword evidence="3" id="KW-0326">Glycosidase</keyword>
<dbReference type="SUPFAM" id="SSF55545">
    <property type="entry name" value="beta-N-acetylhexosaminidase-like domain"/>
    <property type="match status" value="1"/>
</dbReference>